<dbReference type="OrthoDB" id="6500128at2759"/>
<gene>
    <name evidence="1" type="ORF">LACBIDRAFT_300519</name>
</gene>
<sequence length="162" mass="18307">MQRMVPITRKLSTGRPSHHIPAIPIFITAWRISLVWHNILVLPTVLAVYCYRDVWPLANYGKTPIDVKGGKLLWAKLAILTITADSMENPSPEQTCCLMPMMFYSFVDPIIGIAAKVPHLSYNDLPPQPYCDRSKHLIKCGFRIGCMVFDGTFRDLISFPAC</sequence>
<dbReference type="RefSeq" id="XP_001883092.1">
    <property type="nucleotide sequence ID" value="XM_001883057.1"/>
</dbReference>
<accession>B0DGY5</accession>
<dbReference type="InParanoid" id="B0DGY5"/>
<keyword evidence="2" id="KW-1185">Reference proteome</keyword>
<evidence type="ECO:0000313" key="1">
    <source>
        <dbReference type="EMBL" id="EDR06231.1"/>
    </source>
</evidence>
<dbReference type="AlphaFoldDB" id="B0DGY5"/>
<name>B0DGY5_LACBS</name>
<dbReference type="KEGG" id="lbc:LACBIDRAFT_300519"/>
<organism evidence="2">
    <name type="scientific">Laccaria bicolor (strain S238N-H82 / ATCC MYA-4686)</name>
    <name type="common">Bicoloured deceiver</name>
    <name type="synonym">Laccaria laccata var. bicolor</name>
    <dbReference type="NCBI Taxonomy" id="486041"/>
    <lineage>
        <taxon>Eukaryota</taxon>
        <taxon>Fungi</taxon>
        <taxon>Dikarya</taxon>
        <taxon>Basidiomycota</taxon>
        <taxon>Agaricomycotina</taxon>
        <taxon>Agaricomycetes</taxon>
        <taxon>Agaricomycetidae</taxon>
        <taxon>Agaricales</taxon>
        <taxon>Agaricineae</taxon>
        <taxon>Hydnangiaceae</taxon>
        <taxon>Laccaria</taxon>
    </lineage>
</organism>
<proteinExistence type="predicted"/>
<protein>
    <submittedName>
        <fullName evidence="1">Predicted protein</fullName>
    </submittedName>
</protein>
<evidence type="ECO:0000313" key="2">
    <source>
        <dbReference type="Proteomes" id="UP000001194"/>
    </source>
</evidence>
<dbReference type="STRING" id="486041.B0DGY5"/>
<dbReference type="HOGENOM" id="CLU_1635688_0_0_1"/>
<dbReference type="GeneID" id="6078787"/>
<dbReference type="EMBL" id="DS547109">
    <property type="protein sequence ID" value="EDR06231.1"/>
    <property type="molecule type" value="Genomic_DNA"/>
</dbReference>
<dbReference type="Proteomes" id="UP000001194">
    <property type="component" value="Unassembled WGS sequence"/>
</dbReference>
<reference evidence="1 2" key="1">
    <citation type="journal article" date="2008" name="Nature">
        <title>The genome of Laccaria bicolor provides insights into mycorrhizal symbiosis.</title>
        <authorList>
            <person name="Martin F."/>
            <person name="Aerts A."/>
            <person name="Ahren D."/>
            <person name="Brun A."/>
            <person name="Danchin E.G.J."/>
            <person name="Duchaussoy F."/>
            <person name="Gibon J."/>
            <person name="Kohler A."/>
            <person name="Lindquist E."/>
            <person name="Pereda V."/>
            <person name="Salamov A."/>
            <person name="Shapiro H.J."/>
            <person name="Wuyts J."/>
            <person name="Blaudez D."/>
            <person name="Buee M."/>
            <person name="Brokstein P."/>
            <person name="Canbaeck B."/>
            <person name="Cohen D."/>
            <person name="Courty P.E."/>
            <person name="Coutinho P.M."/>
            <person name="Delaruelle C."/>
            <person name="Detter J.C."/>
            <person name="Deveau A."/>
            <person name="DiFazio S."/>
            <person name="Duplessis S."/>
            <person name="Fraissinet-Tachet L."/>
            <person name="Lucic E."/>
            <person name="Frey-Klett P."/>
            <person name="Fourrey C."/>
            <person name="Feussner I."/>
            <person name="Gay G."/>
            <person name="Grimwood J."/>
            <person name="Hoegger P.J."/>
            <person name="Jain P."/>
            <person name="Kilaru S."/>
            <person name="Labbe J."/>
            <person name="Lin Y.C."/>
            <person name="Legue V."/>
            <person name="Le Tacon F."/>
            <person name="Marmeisse R."/>
            <person name="Melayah D."/>
            <person name="Montanini B."/>
            <person name="Muratet M."/>
            <person name="Nehls U."/>
            <person name="Niculita-Hirzel H."/>
            <person name="Oudot-Le Secq M.P."/>
            <person name="Peter M."/>
            <person name="Quesneville H."/>
            <person name="Rajashekar B."/>
            <person name="Reich M."/>
            <person name="Rouhier N."/>
            <person name="Schmutz J."/>
            <person name="Yin T."/>
            <person name="Chalot M."/>
            <person name="Henrissat B."/>
            <person name="Kuees U."/>
            <person name="Lucas S."/>
            <person name="Van de Peer Y."/>
            <person name="Podila G.K."/>
            <person name="Polle A."/>
            <person name="Pukkila P.J."/>
            <person name="Richardson P.M."/>
            <person name="Rouze P."/>
            <person name="Sanders I.R."/>
            <person name="Stajich J.E."/>
            <person name="Tunlid A."/>
            <person name="Tuskan G."/>
            <person name="Grigoriev I.V."/>
        </authorList>
    </citation>
    <scope>NUCLEOTIDE SEQUENCE [LARGE SCALE GENOMIC DNA]</scope>
    <source>
        <strain evidence="2">S238N-H82 / ATCC MYA-4686</strain>
    </source>
</reference>